<reference evidence="2" key="1">
    <citation type="submission" date="2021-01" db="EMBL/GenBank/DDBJ databases">
        <authorList>
            <person name="Corre E."/>
            <person name="Pelletier E."/>
            <person name="Niang G."/>
            <person name="Scheremetjew M."/>
            <person name="Finn R."/>
            <person name="Kale V."/>
            <person name="Holt S."/>
            <person name="Cochrane G."/>
            <person name="Meng A."/>
            <person name="Brown T."/>
            <person name="Cohen L."/>
        </authorList>
    </citation>
    <scope>NUCLEOTIDE SEQUENCE</scope>
    <source>
        <strain evidence="2">CCMP645</strain>
    </source>
</reference>
<dbReference type="EMBL" id="HBIZ01034442">
    <property type="protein sequence ID" value="CAE0769333.1"/>
    <property type="molecule type" value="Transcribed_RNA"/>
</dbReference>
<protein>
    <submittedName>
        <fullName evidence="2">Uncharacterized protein</fullName>
    </submittedName>
</protein>
<feature type="region of interest" description="Disordered" evidence="1">
    <location>
        <begin position="229"/>
        <end position="286"/>
    </location>
</feature>
<gene>
    <name evidence="2" type="ORF">PCAR00345_LOCUS21945</name>
</gene>
<evidence type="ECO:0000313" key="2">
    <source>
        <dbReference type="EMBL" id="CAE0769333.1"/>
    </source>
</evidence>
<feature type="region of interest" description="Disordered" evidence="1">
    <location>
        <begin position="62"/>
        <end position="90"/>
    </location>
</feature>
<feature type="region of interest" description="Disordered" evidence="1">
    <location>
        <begin position="19"/>
        <end position="42"/>
    </location>
</feature>
<dbReference type="AlphaFoldDB" id="A0A7S4BKZ7"/>
<feature type="compositionally biased region" description="Basic and acidic residues" evidence="1">
    <location>
        <begin position="229"/>
        <end position="261"/>
    </location>
</feature>
<feature type="compositionally biased region" description="Polar residues" evidence="1">
    <location>
        <begin position="62"/>
        <end position="84"/>
    </location>
</feature>
<accession>A0A7S4BKZ7</accession>
<organism evidence="2">
    <name type="scientific">Chrysotila carterae</name>
    <name type="common">Marine alga</name>
    <name type="synonym">Syracosphaera carterae</name>
    <dbReference type="NCBI Taxonomy" id="13221"/>
    <lineage>
        <taxon>Eukaryota</taxon>
        <taxon>Haptista</taxon>
        <taxon>Haptophyta</taxon>
        <taxon>Prymnesiophyceae</taxon>
        <taxon>Isochrysidales</taxon>
        <taxon>Isochrysidaceae</taxon>
        <taxon>Chrysotila</taxon>
    </lineage>
</organism>
<evidence type="ECO:0000256" key="1">
    <source>
        <dbReference type="SAM" id="MobiDB-lite"/>
    </source>
</evidence>
<name>A0A7S4BKZ7_CHRCT</name>
<sequence length="303" mass="32743">MMPLQRSLSQSLFRQSSRNRIGCVDTQSNNGADEPSSPGSIRGGSVCYGGSVKGGKCLEGSLNSPSAKSLNSPGANSLNSPSSRSAKKRGMKIIPFAPETVGRSTGHYLTSMDGSVERFSAVEAHVILTDSAVQLSAGSLVVEWALEELELVRPNTIFVHGSMCVKHDNAFLELVGKCFNQKTQRTAKMHAGILGLPDVHGWAERIAAVAPNRQTDDARLPSFLQMYAHKEDDKEGEKRSEKQSEKAKEGKGGGKAEKKDGSNSNSEDDTSCGDSSTQDEAKIETPRYFVPFSSSWDVKIEKW</sequence>
<proteinExistence type="predicted"/>